<dbReference type="RefSeq" id="WP_306727482.1">
    <property type="nucleotide sequence ID" value="NZ_JAVDDT010000002.1"/>
</dbReference>
<name>A0ABU0W4U0_9GAMM</name>
<proteinExistence type="predicted"/>
<dbReference type="InterPro" id="IPR018669">
    <property type="entry name" value="Toxin_HigB"/>
</dbReference>
<accession>A0ABU0W4U0</accession>
<reference evidence="1 2" key="1">
    <citation type="submission" date="2023-08" db="EMBL/GenBank/DDBJ databases">
        <title>Whole-genome sequencing of halo(alkali)philic microorganisms from hypersaline lakes.</title>
        <authorList>
            <person name="Sorokin D.Y."/>
            <person name="Abbas B."/>
            <person name="Merkel A.Y."/>
        </authorList>
    </citation>
    <scope>NUCLEOTIDE SEQUENCE [LARGE SCALE GENOMIC DNA]</scope>
    <source>
        <strain evidence="1 2">AB-CW4</strain>
    </source>
</reference>
<organism evidence="1 2">
    <name type="scientific">Natronospira bacteriovora</name>
    <dbReference type="NCBI Taxonomy" id="3069753"/>
    <lineage>
        <taxon>Bacteria</taxon>
        <taxon>Pseudomonadati</taxon>
        <taxon>Pseudomonadota</taxon>
        <taxon>Gammaproteobacteria</taxon>
        <taxon>Natronospirales</taxon>
        <taxon>Natronospiraceae</taxon>
        <taxon>Natronospira</taxon>
    </lineage>
</organism>
<dbReference type="Proteomes" id="UP001239019">
    <property type="component" value="Unassembled WGS sequence"/>
</dbReference>
<protein>
    <submittedName>
        <fullName evidence="1">Type II toxin-antitoxin system HigB family toxin</fullName>
    </submittedName>
</protein>
<keyword evidence="2" id="KW-1185">Reference proteome</keyword>
<evidence type="ECO:0000313" key="1">
    <source>
        <dbReference type="EMBL" id="MDQ2068987.1"/>
    </source>
</evidence>
<sequence length="97" mass="11479">MRVIAKRTLRRFWEKHPDAEGPLKAWHTEAEAARWRQPQDIKDRYRSASFVGNNRVVFNIGGNKYRLVVHVRYDNGIVFVRFIGTHAEYDHIDVETV</sequence>
<dbReference type="EMBL" id="JAVDDT010000002">
    <property type="protein sequence ID" value="MDQ2068987.1"/>
    <property type="molecule type" value="Genomic_DNA"/>
</dbReference>
<dbReference type="Pfam" id="PF09907">
    <property type="entry name" value="HigB_toxin"/>
    <property type="match status" value="1"/>
</dbReference>
<gene>
    <name evidence="1" type="ORF">RBH19_03775</name>
</gene>
<evidence type="ECO:0000313" key="2">
    <source>
        <dbReference type="Proteomes" id="UP001239019"/>
    </source>
</evidence>
<comment type="caution">
    <text evidence="1">The sequence shown here is derived from an EMBL/GenBank/DDBJ whole genome shotgun (WGS) entry which is preliminary data.</text>
</comment>